<reference evidence="2 3" key="1">
    <citation type="journal article" date="2018" name="Nat. Ecol. Evol.">
        <title>Pezizomycetes genomes reveal the molecular basis of ectomycorrhizal truffle lifestyle.</title>
        <authorList>
            <person name="Murat C."/>
            <person name="Payen T."/>
            <person name="Noel B."/>
            <person name="Kuo A."/>
            <person name="Morin E."/>
            <person name="Chen J."/>
            <person name="Kohler A."/>
            <person name="Krizsan K."/>
            <person name="Balestrini R."/>
            <person name="Da Silva C."/>
            <person name="Montanini B."/>
            <person name="Hainaut M."/>
            <person name="Levati E."/>
            <person name="Barry K.W."/>
            <person name="Belfiori B."/>
            <person name="Cichocki N."/>
            <person name="Clum A."/>
            <person name="Dockter R.B."/>
            <person name="Fauchery L."/>
            <person name="Guy J."/>
            <person name="Iotti M."/>
            <person name="Le Tacon F."/>
            <person name="Lindquist E.A."/>
            <person name="Lipzen A."/>
            <person name="Malagnac F."/>
            <person name="Mello A."/>
            <person name="Molinier V."/>
            <person name="Miyauchi S."/>
            <person name="Poulain J."/>
            <person name="Riccioni C."/>
            <person name="Rubini A."/>
            <person name="Sitrit Y."/>
            <person name="Splivallo R."/>
            <person name="Traeger S."/>
            <person name="Wang M."/>
            <person name="Zifcakova L."/>
            <person name="Wipf D."/>
            <person name="Zambonelli A."/>
            <person name="Paolocci F."/>
            <person name="Nowrousian M."/>
            <person name="Ottonello S."/>
            <person name="Baldrian P."/>
            <person name="Spatafora J.W."/>
            <person name="Henrissat B."/>
            <person name="Nagy L.G."/>
            <person name="Aury J.M."/>
            <person name="Wincker P."/>
            <person name="Grigoriev I.V."/>
            <person name="Bonfante P."/>
            <person name="Martin F.M."/>
        </authorList>
    </citation>
    <scope>NUCLEOTIDE SEQUENCE [LARGE SCALE GENOMIC DNA]</scope>
    <source>
        <strain evidence="2 3">RN42</strain>
    </source>
</reference>
<evidence type="ECO:0000256" key="1">
    <source>
        <dbReference type="SAM" id="MobiDB-lite"/>
    </source>
</evidence>
<feature type="compositionally biased region" description="Low complexity" evidence="1">
    <location>
        <begin position="112"/>
        <end position="124"/>
    </location>
</feature>
<gene>
    <name evidence="2" type="ORF">BJ508DRAFT_377216</name>
</gene>
<accession>A0A3N4I3T2</accession>
<dbReference type="EMBL" id="ML119691">
    <property type="protein sequence ID" value="RPA80117.1"/>
    <property type="molecule type" value="Genomic_DNA"/>
</dbReference>
<feature type="region of interest" description="Disordered" evidence="1">
    <location>
        <begin position="23"/>
        <end position="51"/>
    </location>
</feature>
<name>A0A3N4I3T2_ASCIM</name>
<proteinExistence type="predicted"/>
<sequence>MAFTLQFFATANFPADLLYYDGLLTPPASPPPEIESDEDEPEPSYQQSPESFTIEEANALPAQITHPFSAVYDEAYASSDEIELKAGMKPGETNDTSYIDNVNDDDKEEKSTTSLAATESTSHSTIDIKESLYAATASSNNKGDDELLDDSGSSLKRKAEMNDDLEAASEEDNQESRVMPSRTLCIRTSVGKRRRVGFAEAEIQANIPSSEDSLNISPYDFTSDHQSPFSPFPLPELSANHPFPDIDDCDLLGQMDGQRCQACGLWNEPQFVRLEELHQWHQWVSGLCLCPRLD</sequence>
<protein>
    <submittedName>
        <fullName evidence="2">Uncharacterized protein</fullName>
    </submittedName>
</protein>
<feature type="region of interest" description="Disordered" evidence="1">
    <location>
        <begin position="86"/>
        <end position="124"/>
    </location>
</feature>
<dbReference type="AlphaFoldDB" id="A0A3N4I3T2"/>
<organism evidence="2 3">
    <name type="scientific">Ascobolus immersus RN42</name>
    <dbReference type="NCBI Taxonomy" id="1160509"/>
    <lineage>
        <taxon>Eukaryota</taxon>
        <taxon>Fungi</taxon>
        <taxon>Dikarya</taxon>
        <taxon>Ascomycota</taxon>
        <taxon>Pezizomycotina</taxon>
        <taxon>Pezizomycetes</taxon>
        <taxon>Pezizales</taxon>
        <taxon>Ascobolaceae</taxon>
        <taxon>Ascobolus</taxon>
    </lineage>
</organism>
<evidence type="ECO:0000313" key="3">
    <source>
        <dbReference type="Proteomes" id="UP000275078"/>
    </source>
</evidence>
<keyword evidence="3" id="KW-1185">Reference proteome</keyword>
<evidence type="ECO:0000313" key="2">
    <source>
        <dbReference type="EMBL" id="RPA80117.1"/>
    </source>
</evidence>
<dbReference type="Proteomes" id="UP000275078">
    <property type="component" value="Unassembled WGS sequence"/>
</dbReference>